<accession>A0AC61R5H1</accession>
<comment type="caution">
    <text evidence="1">The sequence shown here is derived from an EMBL/GenBank/DDBJ whole genome shotgun (WGS) entry which is preliminary data.</text>
</comment>
<keyword evidence="1" id="KW-0378">Hydrolase</keyword>
<dbReference type="EMBL" id="SRYG01000025">
    <property type="protein sequence ID" value="TGY65028.1"/>
    <property type="molecule type" value="Genomic_DNA"/>
</dbReference>
<evidence type="ECO:0000313" key="2">
    <source>
        <dbReference type="Proteomes" id="UP000308836"/>
    </source>
</evidence>
<keyword evidence="2" id="KW-1185">Reference proteome</keyword>
<keyword evidence="1" id="KW-0547">Nucleotide-binding</keyword>
<evidence type="ECO:0000313" key="1">
    <source>
        <dbReference type="EMBL" id="TGY65028.1"/>
    </source>
</evidence>
<protein>
    <submittedName>
        <fullName evidence="1">DEAD/DEAH box helicase</fullName>
    </submittedName>
</protein>
<organism evidence="1 2">
    <name type="scientific">Dubosiella muris</name>
    <dbReference type="NCBI Taxonomy" id="3038133"/>
    <lineage>
        <taxon>Bacteria</taxon>
        <taxon>Bacillati</taxon>
        <taxon>Bacillota</taxon>
        <taxon>Erysipelotrichia</taxon>
        <taxon>Erysipelotrichales</taxon>
        <taxon>Erysipelotrichaceae</taxon>
        <taxon>Dubosiella</taxon>
    </lineage>
</organism>
<proteinExistence type="predicted"/>
<gene>
    <name evidence="1" type="ORF">E5336_10765</name>
</gene>
<keyword evidence="1" id="KW-0347">Helicase</keyword>
<dbReference type="Proteomes" id="UP000308836">
    <property type="component" value="Unassembled WGS sequence"/>
</dbReference>
<keyword evidence="1" id="KW-0067">ATP-binding</keyword>
<name>A0AC61R5H1_9FIRM</name>
<reference evidence="1" key="1">
    <citation type="submission" date="2019-04" db="EMBL/GenBank/DDBJ databases">
        <title>Microbes associate with the intestines of laboratory mice.</title>
        <authorList>
            <person name="Navarre W."/>
            <person name="Wong E."/>
            <person name="Huang K."/>
            <person name="Tropini C."/>
            <person name="Ng K."/>
            <person name="Yu B."/>
        </authorList>
    </citation>
    <scope>NUCLEOTIDE SEQUENCE</scope>
    <source>
        <strain evidence="1">NM09_H32</strain>
    </source>
</reference>
<sequence length="704" mass="80548">MDAYAMLSRPIREYIYEQGWPALTKIQEGAIRYAKQTTANLVLAAPTASGKTEAAFLPAIDAVEKFQTGIRIVYVSPLVALINDQFKRLSALCQTLDIPVFQWHKDVSATRKKRLVKEPRGILLITPESIEAILTIHPEFVSRLFSKVEWVLVDEIHSFIGNDRGYQLRSLLERLQQAMDNEPRYVAMSATLGETDRTFVKSFFFNRRETLVLVDRTQKELEYTLDFVPPTGDYKRDFDRVAQKVYERSRTRSLLVFANSRHTVEDFALRLRKWGVEDRLPIDYFAHYSNLSKALKRSAEVFAKEEGKPFTICCTSTLELGIDIGAVDEVVQYDAPMSVSSLAQRVGRSGRRHTPSRLVLISSEPWLFLQGYAALSLLKRGQLDSVLLVRKPYNVFAHQVLSLVLQRGSIPLDEFRQLNHSMQAWRWVKDDEKTQIFRFLRKQEMIEICGPDVIAGRALETLMEKGSFFSLFEEDEAFGIYAGDEKLAEVVPPPWMKRGSLIVVAGKAWEVMRMDAKKKRVDVVPAQDGRTLKLGIPGVVVSDAIRQEMKAIMERPYDYPDYPVLRQAIQNRTTATFAEDEQGNVRLQTFRGTKINHTLALMLSIVSQTECVRSSEWSSAISLTSRHFDLRKEIEKCQAVSWTKADFTAFFEREPERVEAFLEKTKYRALLPEPIRIEYILENLLDIEGAVAFLATLKTKKMVG</sequence>